<name>A0A108T7Y0_9BACE</name>
<protein>
    <submittedName>
        <fullName evidence="2">Glucose-1-phosphate cytidylyltransferase</fullName>
        <ecNumber evidence="2">2.7.7.33</ecNumber>
    </submittedName>
</protein>
<dbReference type="InterPro" id="IPR029044">
    <property type="entry name" value="Nucleotide-diphossugar_trans"/>
</dbReference>
<dbReference type="GO" id="GO:0047343">
    <property type="term" value="F:glucose-1-phosphate cytidylyltransferase activity"/>
    <property type="evidence" value="ECO:0007669"/>
    <property type="project" value="UniProtKB-EC"/>
</dbReference>
<dbReference type="CDD" id="cd02524">
    <property type="entry name" value="G1P_cytidylyltransferase"/>
    <property type="match status" value="1"/>
</dbReference>
<dbReference type="AlphaFoldDB" id="A0A108T7Y0"/>
<keyword evidence="2" id="KW-0808">Transferase</keyword>
<dbReference type="PANTHER" id="PTHR47183:SF1">
    <property type="entry name" value="GLUCOSE-1-PHOSPHATE CYTIDYLYLTRANSFERASE"/>
    <property type="match status" value="1"/>
</dbReference>
<dbReference type="RefSeq" id="WP_060408127.1">
    <property type="nucleotide sequence ID" value="NZ_CABMLT010000014.1"/>
</dbReference>
<dbReference type="SUPFAM" id="SSF53448">
    <property type="entry name" value="Nucleotide-diphospho-sugar transferases"/>
    <property type="match status" value="1"/>
</dbReference>
<dbReference type="Gene3D" id="3.90.550.10">
    <property type="entry name" value="Spore Coat Polysaccharide Biosynthesis Protein SpsA, Chain A"/>
    <property type="match status" value="1"/>
</dbReference>
<dbReference type="InterPro" id="IPR005835">
    <property type="entry name" value="NTP_transferase_dom"/>
</dbReference>
<comment type="caution">
    <text evidence="2">The sequence shown here is derived from an EMBL/GenBank/DDBJ whole genome shotgun (WGS) entry which is preliminary data.</text>
</comment>
<reference evidence="2 3" key="1">
    <citation type="journal article" date="2019" name="Nat. Med.">
        <title>A library of human gut bacterial isolates paired with longitudinal multiomics data enables mechanistic microbiome research.</title>
        <authorList>
            <person name="Poyet M."/>
            <person name="Groussin M."/>
            <person name="Gibbons S.M."/>
            <person name="Avila-Pacheco J."/>
            <person name="Jiang X."/>
            <person name="Kearney S.M."/>
            <person name="Perrotta A.R."/>
            <person name="Berdy B."/>
            <person name="Zhao S."/>
            <person name="Lieberman T.D."/>
            <person name="Swanson P.K."/>
            <person name="Smith M."/>
            <person name="Roesemann S."/>
            <person name="Alexander J.E."/>
            <person name="Rich S.A."/>
            <person name="Livny J."/>
            <person name="Vlamakis H."/>
            <person name="Clish C."/>
            <person name="Bullock K."/>
            <person name="Deik A."/>
            <person name="Scott J."/>
            <person name="Pierce K.A."/>
            <person name="Xavier R.J."/>
            <person name="Alm E.J."/>
        </authorList>
    </citation>
    <scope>NUCLEOTIDE SEQUENCE [LARGE SCALE GENOMIC DNA]</scope>
    <source>
        <strain evidence="2 3">BIOML-A6</strain>
    </source>
</reference>
<evidence type="ECO:0000313" key="3">
    <source>
        <dbReference type="Proteomes" id="UP000448877"/>
    </source>
</evidence>
<dbReference type="NCBIfam" id="TIGR02623">
    <property type="entry name" value="G1P_cyt_trans"/>
    <property type="match status" value="1"/>
</dbReference>
<dbReference type="EMBL" id="VVYV01000006">
    <property type="protein sequence ID" value="KAA5421892.1"/>
    <property type="molecule type" value="Genomic_DNA"/>
</dbReference>
<accession>A0A108T7Y0</accession>
<dbReference type="InterPro" id="IPR046981">
    <property type="entry name" value="G1P_cyt_trans"/>
</dbReference>
<sequence>MKVVLLAGGFGSRISEESQFKPKPMIEIGGMPILWHIMKEYAYYGHTEFVICAGYKQEYIKEWFANYFLHNSDVTFDYTNGKNVMTVHQTNIEPWKVTVVDTGYNTMTGGRIKRIQEYVGNEPFLMTYGDGVCDVEIDKLIEFHKKHGKLATLTAVKMEQDKGVLDISENNSVRSFREKNVSDRSPINAGYMVLDPQVFDFLDDDTCVFEKTALVELANMGELMSYIHEGFWQCMDNIREKNMLENLLAQDKAPWKRWERQIPSIEARKVTGNI</sequence>
<proteinExistence type="predicted"/>
<dbReference type="GeneID" id="66305070"/>
<feature type="domain" description="Nucleotidyl transferase" evidence="1">
    <location>
        <begin position="2"/>
        <end position="202"/>
    </location>
</feature>
<evidence type="ECO:0000259" key="1">
    <source>
        <dbReference type="Pfam" id="PF00483"/>
    </source>
</evidence>
<keyword evidence="2" id="KW-0548">Nucleotidyltransferase</keyword>
<organism evidence="2 3">
    <name type="scientific">Bacteroides cellulosilyticus</name>
    <dbReference type="NCBI Taxonomy" id="246787"/>
    <lineage>
        <taxon>Bacteria</taxon>
        <taxon>Pseudomonadati</taxon>
        <taxon>Bacteroidota</taxon>
        <taxon>Bacteroidia</taxon>
        <taxon>Bacteroidales</taxon>
        <taxon>Bacteroidaceae</taxon>
        <taxon>Bacteroides</taxon>
    </lineage>
</organism>
<dbReference type="InterPro" id="IPR013446">
    <property type="entry name" value="G1P_cyt_trans-like"/>
</dbReference>
<dbReference type="Proteomes" id="UP000448877">
    <property type="component" value="Unassembled WGS sequence"/>
</dbReference>
<gene>
    <name evidence="2" type="primary">rfbF</name>
    <name evidence="2" type="ORF">F2Y81_05675</name>
</gene>
<dbReference type="EC" id="2.7.7.33" evidence="2"/>
<dbReference type="PANTHER" id="PTHR47183">
    <property type="entry name" value="GLUCOSE-1-PHOSPHATE CYTIDYLYLTRANSFERASE-RELATED"/>
    <property type="match status" value="1"/>
</dbReference>
<dbReference type="Pfam" id="PF00483">
    <property type="entry name" value="NTP_transferase"/>
    <property type="match status" value="1"/>
</dbReference>
<dbReference type="GO" id="GO:0009243">
    <property type="term" value="P:O antigen biosynthetic process"/>
    <property type="evidence" value="ECO:0007669"/>
    <property type="project" value="InterPro"/>
</dbReference>
<evidence type="ECO:0000313" key="2">
    <source>
        <dbReference type="EMBL" id="KAA5421892.1"/>
    </source>
</evidence>